<dbReference type="GeneID" id="89923853"/>
<name>A0AAV9PJD0_9PEZI</name>
<gene>
    <name evidence="1" type="ORF">LTR77_002506</name>
</gene>
<comment type="caution">
    <text evidence="1">The sequence shown here is derived from an EMBL/GenBank/DDBJ whole genome shotgun (WGS) entry which is preliminary data.</text>
</comment>
<organism evidence="1 2">
    <name type="scientific">Saxophila tyrrhenica</name>
    <dbReference type="NCBI Taxonomy" id="1690608"/>
    <lineage>
        <taxon>Eukaryota</taxon>
        <taxon>Fungi</taxon>
        <taxon>Dikarya</taxon>
        <taxon>Ascomycota</taxon>
        <taxon>Pezizomycotina</taxon>
        <taxon>Dothideomycetes</taxon>
        <taxon>Dothideomycetidae</taxon>
        <taxon>Mycosphaerellales</taxon>
        <taxon>Extremaceae</taxon>
        <taxon>Saxophila</taxon>
    </lineage>
</organism>
<evidence type="ECO:0000313" key="1">
    <source>
        <dbReference type="EMBL" id="KAK5173825.1"/>
    </source>
</evidence>
<dbReference type="RefSeq" id="XP_064662520.1">
    <property type="nucleotide sequence ID" value="XM_064799765.1"/>
</dbReference>
<dbReference type="AlphaFoldDB" id="A0AAV9PJD0"/>
<dbReference type="Proteomes" id="UP001337655">
    <property type="component" value="Unassembled WGS sequence"/>
</dbReference>
<protein>
    <submittedName>
        <fullName evidence="1">Uncharacterized protein</fullName>
    </submittedName>
</protein>
<accession>A0AAV9PJD0</accession>
<keyword evidence="2" id="KW-1185">Reference proteome</keyword>
<proteinExistence type="predicted"/>
<evidence type="ECO:0000313" key="2">
    <source>
        <dbReference type="Proteomes" id="UP001337655"/>
    </source>
</evidence>
<sequence>MYSSMNSKTMEQDVKAIVDEQSLYSARVSLPPYSSRPYDTASTTLASPTPELIQQPCYLLTVQAHGSSGCSSSLDHSIPIFAGTDVTAQPLYISRRIHKWRNNSVLSHAHEGDIISTTYRFGPYREPKIRYLQSSEAFGSDVKSAAAGTDTGGDDEGSPLALKIHTSLVCLSTSTSLSSATDPTRTYKWKYTRTKTIIDGKLRVMVLFAAGAAASTSSDGEAIAVLVRSSSTRTPGSSRWGQGNGGQLYISQSAGQYMEESLIVASCILMLKKEIDRGNAVVVGAATSSGGGGS</sequence>
<reference evidence="1 2" key="1">
    <citation type="submission" date="2023-08" db="EMBL/GenBank/DDBJ databases">
        <title>Black Yeasts Isolated from many extreme environments.</title>
        <authorList>
            <person name="Coleine C."/>
            <person name="Stajich J.E."/>
            <person name="Selbmann L."/>
        </authorList>
    </citation>
    <scope>NUCLEOTIDE SEQUENCE [LARGE SCALE GENOMIC DNA]</scope>
    <source>
        <strain evidence="1 2">CCFEE 5935</strain>
    </source>
</reference>
<dbReference type="EMBL" id="JAVRRT010000003">
    <property type="protein sequence ID" value="KAK5173825.1"/>
    <property type="molecule type" value="Genomic_DNA"/>
</dbReference>